<evidence type="ECO:0000256" key="1">
    <source>
        <dbReference type="SAM" id="Phobius"/>
    </source>
</evidence>
<keyword evidence="1" id="KW-0472">Membrane</keyword>
<dbReference type="GeneID" id="8234144"/>
<evidence type="ECO:0000313" key="4">
    <source>
        <dbReference type="Proteomes" id="UP000009046"/>
    </source>
</evidence>
<dbReference type="EMBL" id="DS235742">
    <property type="protein sequence ID" value="EEB16198.1"/>
    <property type="molecule type" value="Genomic_DNA"/>
</dbReference>
<reference evidence="2" key="1">
    <citation type="submission" date="2007-04" db="EMBL/GenBank/DDBJ databases">
        <title>Annotation of Pediculus humanus corporis strain USDA.</title>
        <authorList>
            <person name="Kirkness E."/>
            <person name="Hannick L."/>
            <person name="Hass B."/>
            <person name="Bruggner R."/>
            <person name="Lawson D."/>
            <person name="Bidwell S."/>
            <person name="Joardar V."/>
            <person name="Caler E."/>
            <person name="Walenz B."/>
            <person name="Inman J."/>
            <person name="Schobel S."/>
            <person name="Galinsky K."/>
            <person name="Amedeo P."/>
            <person name="Strausberg R."/>
        </authorList>
    </citation>
    <scope>NUCLEOTIDE SEQUENCE</scope>
    <source>
        <strain evidence="2">USDA</strain>
    </source>
</reference>
<dbReference type="InParanoid" id="E0VS42"/>
<accession>E0VS42</accession>
<keyword evidence="1" id="KW-0812">Transmembrane</keyword>
<dbReference type="EMBL" id="AAZO01005047">
    <property type="status" value="NOT_ANNOTATED_CDS"/>
    <property type="molecule type" value="Genomic_DNA"/>
</dbReference>
<reference evidence="2" key="2">
    <citation type="submission" date="2007-04" db="EMBL/GenBank/DDBJ databases">
        <title>The genome of the human body louse.</title>
        <authorList>
            <consortium name="The Human Body Louse Genome Consortium"/>
            <person name="Kirkness E."/>
            <person name="Walenz B."/>
            <person name="Hass B."/>
            <person name="Bruggner R."/>
            <person name="Strausberg R."/>
        </authorList>
    </citation>
    <scope>NUCLEOTIDE SEQUENCE</scope>
    <source>
        <strain evidence="2">USDA</strain>
    </source>
</reference>
<evidence type="ECO:0000313" key="2">
    <source>
        <dbReference type="EMBL" id="EEB16198.1"/>
    </source>
</evidence>
<dbReference type="HOGENOM" id="CLU_2906794_0_0_1"/>
<evidence type="ECO:0008006" key="5">
    <source>
        <dbReference type="Google" id="ProtNLM"/>
    </source>
</evidence>
<dbReference type="VEuPathDB" id="VectorBase:PHUM411140"/>
<dbReference type="CTD" id="8234144"/>
<dbReference type="AlphaFoldDB" id="E0VS42"/>
<dbReference type="KEGG" id="phu:Phum_PHUM411140"/>
<sequence>MEDLKKTNLRASKIFREKYIFAADPNVVVVVIVAVVPVVCNLGCAPLHVTRCLRWTQEIHCG</sequence>
<dbReference type="Proteomes" id="UP000009046">
    <property type="component" value="Unassembled WGS sequence"/>
</dbReference>
<dbReference type="EnsemblMetazoa" id="PHUM411140-RA">
    <property type="protein sequence ID" value="PHUM411140-PA"/>
    <property type="gene ID" value="PHUM411140"/>
</dbReference>
<protein>
    <recommendedName>
        <fullName evidence="5">Transmembrane protein</fullName>
    </recommendedName>
</protein>
<organism>
    <name type="scientific">Pediculus humanus subsp. corporis</name>
    <name type="common">Body louse</name>
    <dbReference type="NCBI Taxonomy" id="121224"/>
    <lineage>
        <taxon>Eukaryota</taxon>
        <taxon>Metazoa</taxon>
        <taxon>Ecdysozoa</taxon>
        <taxon>Arthropoda</taxon>
        <taxon>Hexapoda</taxon>
        <taxon>Insecta</taxon>
        <taxon>Pterygota</taxon>
        <taxon>Neoptera</taxon>
        <taxon>Paraneoptera</taxon>
        <taxon>Psocodea</taxon>
        <taxon>Troctomorpha</taxon>
        <taxon>Phthiraptera</taxon>
        <taxon>Anoplura</taxon>
        <taxon>Pediculidae</taxon>
        <taxon>Pediculus</taxon>
    </lineage>
</organism>
<feature type="transmembrane region" description="Helical" evidence="1">
    <location>
        <begin position="20"/>
        <end position="39"/>
    </location>
</feature>
<keyword evidence="1" id="KW-1133">Transmembrane helix</keyword>
<name>E0VS42_PEDHC</name>
<proteinExistence type="predicted"/>
<evidence type="ECO:0000313" key="3">
    <source>
        <dbReference type="EnsemblMetazoa" id="PHUM411140-PA"/>
    </source>
</evidence>
<keyword evidence="4" id="KW-1185">Reference proteome</keyword>
<gene>
    <name evidence="3" type="primary">8234144</name>
    <name evidence="2" type="ORF">Phum_PHUM411140</name>
</gene>
<dbReference type="RefSeq" id="XP_002428936.1">
    <property type="nucleotide sequence ID" value="XM_002428891.1"/>
</dbReference>
<reference evidence="3" key="3">
    <citation type="submission" date="2021-02" db="UniProtKB">
        <authorList>
            <consortium name="EnsemblMetazoa"/>
        </authorList>
    </citation>
    <scope>IDENTIFICATION</scope>
    <source>
        <strain evidence="3">USDA</strain>
    </source>
</reference>